<reference evidence="3 4" key="1">
    <citation type="submission" date="2022-06" db="EMBL/GenBank/DDBJ databases">
        <title>Genomic Encyclopedia of Archaeal and Bacterial Type Strains, Phase II (KMG-II): from individual species to whole genera.</title>
        <authorList>
            <person name="Goeker M."/>
        </authorList>
    </citation>
    <scope>NUCLEOTIDE SEQUENCE [LARGE SCALE GENOMIC DNA]</scope>
    <source>
        <strain evidence="3 4">DSM 44255</strain>
    </source>
</reference>
<gene>
    <name evidence="3" type="ORF">LV75_004071</name>
</gene>
<dbReference type="Pfam" id="PF10709">
    <property type="entry name" value="DUF2511"/>
    <property type="match status" value="1"/>
</dbReference>
<feature type="chain" id="PRO_5047056290" description="DUF2511 domain-containing protein" evidence="2">
    <location>
        <begin position="39"/>
        <end position="141"/>
    </location>
</feature>
<dbReference type="EMBL" id="JAMTCO010000009">
    <property type="protein sequence ID" value="MCP2271557.1"/>
    <property type="molecule type" value="Genomic_DNA"/>
</dbReference>
<keyword evidence="2" id="KW-0732">Signal</keyword>
<comment type="caution">
    <text evidence="3">The sequence shown here is derived from an EMBL/GenBank/DDBJ whole genome shotgun (WGS) entry which is preliminary data.</text>
</comment>
<proteinExistence type="predicted"/>
<keyword evidence="4" id="KW-1185">Reference proteome</keyword>
<protein>
    <recommendedName>
        <fullName evidence="5">DUF2511 domain-containing protein</fullName>
    </recommendedName>
</protein>
<evidence type="ECO:0008006" key="5">
    <source>
        <dbReference type="Google" id="ProtNLM"/>
    </source>
</evidence>
<evidence type="ECO:0000256" key="2">
    <source>
        <dbReference type="SAM" id="SignalP"/>
    </source>
</evidence>
<evidence type="ECO:0000256" key="1">
    <source>
        <dbReference type="SAM" id="MobiDB-lite"/>
    </source>
</evidence>
<dbReference type="Proteomes" id="UP001205185">
    <property type="component" value="Unassembled WGS sequence"/>
</dbReference>
<evidence type="ECO:0000313" key="4">
    <source>
        <dbReference type="Proteomes" id="UP001205185"/>
    </source>
</evidence>
<sequence length="141" mass="14415">MTLSRTGSTVSKSAVPKAAVPKVAVAAAVALLALGGCAAGRSDPQTTSTVPLPAPEGSTQRVSEANFGYLWPLTVNEGTVECRNETEVVFITPDGTTYALNEKAESAGAQKIDPLRAEGSQGQEISLGALLSTGIKLCTKP</sequence>
<feature type="signal peptide" evidence="2">
    <location>
        <begin position="1"/>
        <end position="38"/>
    </location>
</feature>
<dbReference type="RefSeq" id="WP_253888490.1">
    <property type="nucleotide sequence ID" value="NZ_BAAAVB010000005.1"/>
</dbReference>
<evidence type="ECO:0000313" key="3">
    <source>
        <dbReference type="EMBL" id="MCP2271557.1"/>
    </source>
</evidence>
<feature type="region of interest" description="Disordered" evidence="1">
    <location>
        <begin position="40"/>
        <end position="59"/>
    </location>
</feature>
<name>A0ABT1IFZ1_9PSEU</name>
<dbReference type="InterPro" id="IPR019648">
    <property type="entry name" value="YebY"/>
</dbReference>
<accession>A0ABT1IFZ1</accession>
<organism evidence="3 4">
    <name type="scientific">Actinokineospora diospyrosa</name>
    <dbReference type="NCBI Taxonomy" id="103728"/>
    <lineage>
        <taxon>Bacteria</taxon>
        <taxon>Bacillati</taxon>
        <taxon>Actinomycetota</taxon>
        <taxon>Actinomycetes</taxon>
        <taxon>Pseudonocardiales</taxon>
        <taxon>Pseudonocardiaceae</taxon>
        <taxon>Actinokineospora</taxon>
    </lineage>
</organism>